<keyword evidence="3" id="KW-1185">Reference proteome</keyword>
<dbReference type="Pfam" id="PF00022">
    <property type="entry name" value="Actin"/>
    <property type="match status" value="1"/>
</dbReference>
<reference evidence="2" key="1">
    <citation type="submission" date="2016-10" db="EMBL/GenBank/DDBJ databases">
        <authorList>
            <person name="Benchimol M."/>
            <person name="Almeida L.G."/>
            <person name="Vasconcelos A.T."/>
            <person name="Perreira-Neves A."/>
            <person name="Rosa I.A."/>
            <person name="Tasca T."/>
            <person name="Bogo M.R."/>
            <person name="de Souza W."/>
        </authorList>
    </citation>
    <scope>NUCLEOTIDE SEQUENCE [LARGE SCALE GENOMIC DNA]</scope>
    <source>
        <strain evidence="2">K</strain>
    </source>
</reference>
<gene>
    <name evidence="2" type="ORF">TRFO_40254</name>
</gene>
<dbReference type="RefSeq" id="XP_068346603.1">
    <property type="nucleotide sequence ID" value="XM_068513094.1"/>
</dbReference>
<dbReference type="Gene3D" id="3.90.640.10">
    <property type="entry name" value="Actin, Chain A, domain 4"/>
    <property type="match status" value="1"/>
</dbReference>
<comment type="caution">
    <text evidence="2">The sequence shown here is derived from an EMBL/GenBank/DDBJ whole genome shotgun (WGS) entry which is preliminary data.</text>
</comment>
<evidence type="ECO:0000313" key="2">
    <source>
        <dbReference type="EMBL" id="OHS93466.1"/>
    </source>
</evidence>
<organism evidence="2 3">
    <name type="scientific">Tritrichomonas foetus</name>
    <dbReference type="NCBI Taxonomy" id="1144522"/>
    <lineage>
        <taxon>Eukaryota</taxon>
        <taxon>Metamonada</taxon>
        <taxon>Parabasalia</taxon>
        <taxon>Tritrichomonadida</taxon>
        <taxon>Tritrichomonadidae</taxon>
        <taxon>Tritrichomonas</taxon>
    </lineage>
</organism>
<evidence type="ECO:0008006" key="4">
    <source>
        <dbReference type="Google" id="ProtNLM"/>
    </source>
</evidence>
<sequence length="378" mass="44171">MNKIIFDIGTLSTKFNFISMETPYVITSSTEYHETFNINNNVENMIKFYTKFPDIDPDRPYGSGTFIAHNQIIDKNKYSDFFGYCFNFLHCDPTEQKVAILVPPIDQQNFRKTTMAILFENYACQSLQLDDQSIFSYCKHVKSGTFLTVMSGFTDTYIVPCVKFHPLENCTQHLPFGGYHVTKYIADSIAEKNKNRIDLIRNDLMWIAERIKQNSRRIHRYDNFDIHDVKCSIRISQRKETNPISGKVVDLRIGHEFYLTPELVLAPEMMNKEEFEYTLPMYIDEIIRATPKEYHRRLYKNITLTGAPMIVKEIKERIHAEMKILANSLSNDPNEEYSTKVRCSSPERNAYDNARLVYQKPAPEITHAQYFEEGAFLV</sequence>
<dbReference type="InterPro" id="IPR004000">
    <property type="entry name" value="Actin"/>
</dbReference>
<dbReference type="SUPFAM" id="SSF53067">
    <property type="entry name" value="Actin-like ATPase domain"/>
    <property type="match status" value="2"/>
</dbReference>
<dbReference type="PANTHER" id="PTHR11937">
    <property type="entry name" value="ACTIN"/>
    <property type="match status" value="1"/>
</dbReference>
<evidence type="ECO:0000313" key="3">
    <source>
        <dbReference type="Proteomes" id="UP000179807"/>
    </source>
</evidence>
<dbReference type="AlphaFoldDB" id="A0A1J4J264"/>
<dbReference type="Gene3D" id="3.30.420.40">
    <property type="match status" value="2"/>
</dbReference>
<name>A0A1J4J264_9EUKA</name>
<protein>
    <recommendedName>
        <fullName evidence="4">Actin-like protein</fullName>
    </recommendedName>
</protein>
<dbReference type="GeneID" id="94847798"/>
<proteinExistence type="inferred from homology"/>
<accession>A0A1J4J264</accession>
<comment type="similarity">
    <text evidence="1">Belongs to the actin family.</text>
</comment>
<dbReference type="Proteomes" id="UP000179807">
    <property type="component" value="Unassembled WGS sequence"/>
</dbReference>
<dbReference type="VEuPathDB" id="TrichDB:TRFO_40254"/>
<dbReference type="InterPro" id="IPR043129">
    <property type="entry name" value="ATPase_NBD"/>
</dbReference>
<dbReference type="EMBL" id="MLAK01001399">
    <property type="protein sequence ID" value="OHS93466.1"/>
    <property type="molecule type" value="Genomic_DNA"/>
</dbReference>
<dbReference type="SMART" id="SM00268">
    <property type="entry name" value="ACTIN"/>
    <property type="match status" value="1"/>
</dbReference>
<evidence type="ECO:0000256" key="1">
    <source>
        <dbReference type="RuleBase" id="RU000487"/>
    </source>
</evidence>